<gene>
    <name evidence="2" type="ORF">MNBD_ALPHA08-2500</name>
</gene>
<evidence type="ECO:0000256" key="1">
    <source>
        <dbReference type="SAM" id="Phobius"/>
    </source>
</evidence>
<name>A0A3B0R1S9_9ZZZZ</name>
<evidence type="ECO:0000313" key="2">
    <source>
        <dbReference type="EMBL" id="VAV86472.1"/>
    </source>
</evidence>
<keyword evidence="1" id="KW-0472">Membrane</keyword>
<dbReference type="EMBL" id="UOEC01000004">
    <property type="protein sequence ID" value="VAV86472.1"/>
    <property type="molecule type" value="Genomic_DNA"/>
</dbReference>
<dbReference type="InterPro" id="IPR009380">
    <property type="entry name" value="DUF1036"/>
</dbReference>
<dbReference type="Pfam" id="PF06282">
    <property type="entry name" value="DUF1036"/>
    <property type="match status" value="1"/>
</dbReference>
<feature type="non-terminal residue" evidence="2">
    <location>
        <position position="1"/>
    </location>
</feature>
<dbReference type="AlphaFoldDB" id="A0A3B0R1S9"/>
<proteinExistence type="predicted"/>
<protein>
    <submittedName>
        <fullName evidence="2">Predicted integral membrane protein</fullName>
    </submittedName>
</protein>
<feature type="transmembrane region" description="Helical" evidence="1">
    <location>
        <begin position="21"/>
        <end position="40"/>
    </location>
</feature>
<sequence length="162" mass="17755">VSVNRETKLKIPKILSGPASVLALYTVVAFSGSLVATPAAQAGLKLCNKTNNLVGVALGYKDQKGWASEGWWNVDPNVCQTLLEGPLIARYYYIFAIDYKEGGSWGGSAKLCTREKLFTIRGIKECEKRNAKRTGFYEVDTGEELDWSISITSAEKSEKPAQ</sequence>
<keyword evidence="1" id="KW-0812">Transmembrane</keyword>
<keyword evidence="1" id="KW-1133">Transmembrane helix</keyword>
<accession>A0A3B0R1S9</accession>
<reference evidence="2" key="1">
    <citation type="submission" date="2018-06" db="EMBL/GenBank/DDBJ databases">
        <authorList>
            <person name="Zhirakovskaya E."/>
        </authorList>
    </citation>
    <scope>NUCLEOTIDE SEQUENCE</scope>
</reference>
<organism evidence="2">
    <name type="scientific">hydrothermal vent metagenome</name>
    <dbReference type="NCBI Taxonomy" id="652676"/>
    <lineage>
        <taxon>unclassified sequences</taxon>
        <taxon>metagenomes</taxon>
        <taxon>ecological metagenomes</taxon>
    </lineage>
</organism>